<reference evidence="2 3" key="1">
    <citation type="submission" date="2020-07" db="EMBL/GenBank/DDBJ databases">
        <title>Genomic Encyclopedia of Type Strains, Phase IV (KMG-IV): sequencing the most valuable type-strain genomes for metagenomic binning, comparative biology and taxonomic classification.</title>
        <authorList>
            <person name="Goeker M."/>
        </authorList>
    </citation>
    <scope>NUCLEOTIDE SEQUENCE [LARGE SCALE GENOMIC DNA]</scope>
    <source>
        <strain evidence="2 3">DSM 45533</strain>
    </source>
</reference>
<dbReference type="GO" id="GO:0032259">
    <property type="term" value="P:methylation"/>
    <property type="evidence" value="ECO:0007669"/>
    <property type="project" value="UniProtKB-KW"/>
</dbReference>
<comment type="caution">
    <text evidence="2">The sequence shown here is derived from an EMBL/GenBank/DDBJ whole genome shotgun (WGS) entry which is preliminary data.</text>
</comment>
<evidence type="ECO:0000259" key="1">
    <source>
        <dbReference type="Pfam" id="PF13649"/>
    </source>
</evidence>
<organism evidence="2 3">
    <name type="scientific">Nonomuraea soli</name>
    <dbReference type="NCBI Taxonomy" id="1032476"/>
    <lineage>
        <taxon>Bacteria</taxon>
        <taxon>Bacillati</taxon>
        <taxon>Actinomycetota</taxon>
        <taxon>Actinomycetes</taxon>
        <taxon>Streptosporangiales</taxon>
        <taxon>Streptosporangiaceae</taxon>
        <taxon>Nonomuraea</taxon>
    </lineage>
</organism>
<evidence type="ECO:0000313" key="2">
    <source>
        <dbReference type="EMBL" id="MBA2889121.1"/>
    </source>
</evidence>
<evidence type="ECO:0000313" key="3">
    <source>
        <dbReference type="Proteomes" id="UP000530928"/>
    </source>
</evidence>
<dbReference type="InterPro" id="IPR041698">
    <property type="entry name" value="Methyltransf_25"/>
</dbReference>
<proteinExistence type="predicted"/>
<sequence>MTDHYSVAVPFYDLWHDDGHVPDMREKLPSVLSGVRRSVLEIGAGTGRMTEVIAAATPAEIFAVEPSLGMRGVLLSRLADRPDLMERVTVLPYDALSVELDEPVEAVVMIAVLYTFSAAERAKLWQVLARQLEPGGLLVFNWRERPVAEPGELEQLDTYRVGRHDYEIWAQTLTASEELSTARFLYRIRHRGVVISEDEVVSSSHRPGLDALTAELTAAGFVPGDAPEGLLTWRLRK</sequence>
<accession>A0A7W0HN42</accession>
<keyword evidence="2" id="KW-0808">Transferase</keyword>
<dbReference type="Proteomes" id="UP000530928">
    <property type="component" value="Unassembled WGS sequence"/>
</dbReference>
<dbReference type="RefSeq" id="WP_181607946.1">
    <property type="nucleotide sequence ID" value="NZ_BAABAM010000001.1"/>
</dbReference>
<keyword evidence="3" id="KW-1185">Reference proteome</keyword>
<dbReference type="InterPro" id="IPR029063">
    <property type="entry name" value="SAM-dependent_MTases_sf"/>
</dbReference>
<dbReference type="SUPFAM" id="SSF53335">
    <property type="entry name" value="S-adenosyl-L-methionine-dependent methyltransferases"/>
    <property type="match status" value="1"/>
</dbReference>
<protein>
    <submittedName>
        <fullName evidence="2">SAM-dependent methyltransferase</fullName>
    </submittedName>
</protein>
<keyword evidence="2" id="KW-0489">Methyltransferase</keyword>
<dbReference type="AlphaFoldDB" id="A0A7W0HN42"/>
<dbReference type="Gene3D" id="3.40.50.150">
    <property type="entry name" value="Vaccinia Virus protein VP39"/>
    <property type="match status" value="1"/>
</dbReference>
<gene>
    <name evidence="2" type="ORF">HNR30_000456</name>
</gene>
<name>A0A7W0HN42_9ACTN</name>
<dbReference type="EMBL" id="JACDUR010000001">
    <property type="protein sequence ID" value="MBA2889121.1"/>
    <property type="molecule type" value="Genomic_DNA"/>
</dbReference>
<dbReference type="CDD" id="cd02440">
    <property type="entry name" value="AdoMet_MTases"/>
    <property type="match status" value="1"/>
</dbReference>
<feature type="domain" description="Methyltransferase" evidence="1">
    <location>
        <begin position="39"/>
        <end position="136"/>
    </location>
</feature>
<dbReference type="GO" id="GO:0008168">
    <property type="term" value="F:methyltransferase activity"/>
    <property type="evidence" value="ECO:0007669"/>
    <property type="project" value="UniProtKB-KW"/>
</dbReference>
<dbReference type="Pfam" id="PF13649">
    <property type="entry name" value="Methyltransf_25"/>
    <property type="match status" value="1"/>
</dbReference>